<dbReference type="Proteomes" id="UP001501523">
    <property type="component" value="Unassembled WGS sequence"/>
</dbReference>
<keyword evidence="3" id="KW-1185">Reference proteome</keyword>
<protein>
    <submittedName>
        <fullName evidence="2">DUF4845 domain-containing protein</fullName>
    </submittedName>
</protein>
<evidence type="ECO:0000313" key="3">
    <source>
        <dbReference type="Proteomes" id="UP001501523"/>
    </source>
</evidence>
<organism evidence="2 3">
    <name type="scientific">Dokdonella soli</name>
    <dbReference type="NCBI Taxonomy" id="529810"/>
    <lineage>
        <taxon>Bacteria</taxon>
        <taxon>Pseudomonadati</taxon>
        <taxon>Pseudomonadota</taxon>
        <taxon>Gammaproteobacteria</taxon>
        <taxon>Lysobacterales</taxon>
        <taxon>Rhodanobacteraceae</taxon>
        <taxon>Dokdonella</taxon>
    </lineage>
</organism>
<proteinExistence type="predicted"/>
<dbReference type="EMBL" id="BAAAEU010000004">
    <property type="protein sequence ID" value="GAA0709115.1"/>
    <property type="molecule type" value="Genomic_DNA"/>
</dbReference>
<feature type="transmembrane region" description="Helical" evidence="1">
    <location>
        <begin position="12"/>
        <end position="30"/>
    </location>
</feature>
<dbReference type="Pfam" id="PF16137">
    <property type="entry name" value="DUF4845"/>
    <property type="match status" value="1"/>
</dbReference>
<dbReference type="InterPro" id="IPR032314">
    <property type="entry name" value="DUF4845"/>
</dbReference>
<name>A0ABN1IDN6_9GAMM</name>
<evidence type="ECO:0000256" key="1">
    <source>
        <dbReference type="SAM" id="Phobius"/>
    </source>
</evidence>
<reference evidence="2 3" key="1">
    <citation type="journal article" date="2019" name="Int. J. Syst. Evol. Microbiol.">
        <title>The Global Catalogue of Microorganisms (GCM) 10K type strain sequencing project: providing services to taxonomists for standard genome sequencing and annotation.</title>
        <authorList>
            <consortium name="The Broad Institute Genomics Platform"/>
            <consortium name="The Broad Institute Genome Sequencing Center for Infectious Disease"/>
            <person name="Wu L."/>
            <person name="Ma J."/>
        </authorList>
    </citation>
    <scope>NUCLEOTIDE SEQUENCE [LARGE SCALE GENOMIC DNA]</scope>
    <source>
        <strain evidence="2 3">JCM 15421</strain>
    </source>
</reference>
<keyword evidence="1" id="KW-1133">Transmembrane helix</keyword>
<keyword evidence="1" id="KW-0812">Transmembrane</keyword>
<evidence type="ECO:0000313" key="2">
    <source>
        <dbReference type="EMBL" id="GAA0709115.1"/>
    </source>
</evidence>
<sequence>MNMHRKVKGITLIGFVIVLCVLGFFAYLAMRLIPMYVEYFGVVKAMEQVRQEGGAGQKSLDEIRRDLSFKFSTQYVDDASVPPSAIQLKREGGASTLRIAYEKRVPFMYNLDLVGKFDKSISLTNAGGE</sequence>
<keyword evidence="1" id="KW-0472">Membrane</keyword>
<gene>
    <name evidence="2" type="ORF">GCM10009105_09270</name>
</gene>
<comment type="caution">
    <text evidence="2">The sequence shown here is derived from an EMBL/GenBank/DDBJ whole genome shotgun (WGS) entry which is preliminary data.</text>
</comment>
<accession>A0ABN1IDN6</accession>